<dbReference type="PANTHER" id="PTHR46481:SF10">
    <property type="entry name" value="ZINC FINGER BED DOMAIN-CONTAINING PROTEIN 39"/>
    <property type="match status" value="1"/>
</dbReference>
<comment type="caution">
    <text evidence="7">The sequence shown here is derived from an EMBL/GenBank/DDBJ whole genome shotgun (WGS) entry which is preliminary data.</text>
</comment>
<comment type="subcellular location">
    <subcellularLocation>
        <location evidence="1">Nucleus</location>
    </subcellularLocation>
</comment>
<dbReference type="InterPro" id="IPR008906">
    <property type="entry name" value="HATC_C_dom"/>
</dbReference>
<dbReference type="GO" id="GO:0046983">
    <property type="term" value="F:protein dimerization activity"/>
    <property type="evidence" value="ECO:0007669"/>
    <property type="project" value="InterPro"/>
</dbReference>
<evidence type="ECO:0000259" key="6">
    <source>
        <dbReference type="Pfam" id="PF05699"/>
    </source>
</evidence>
<dbReference type="Proteomes" id="UP000708208">
    <property type="component" value="Unassembled WGS sequence"/>
</dbReference>
<evidence type="ECO:0000256" key="5">
    <source>
        <dbReference type="ARBA" id="ARBA00023242"/>
    </source>
</evidence>
<dbReference type="Pfam" id="PF05699">
    <property type="entry name" value="Dimer_Tnp_hAT"/>
    <property type="match status" value="1"/>
</dbReference>
<evidence type="ECO:0000313" key="8">
    <source>
        <dbReference type="Proteomes" id="UP000708208"/>
    </source>
</evidence>
<evidence type="ECO:0000256" key="2">
    <source>
        <dbReference type="ARBA" id="ARBA00022723"/>
    </source>
</evidence>
<sequence>MHVAHLFTQHGIQVVKQAECTTSIVPFINLMDLVCVSGVPLNLVEHRVFMKFVRDFDKSIQLPSRRTITRRIRIIKINSSILEKVSDSCLYFSFDLWSTRNHRTVMGIKVHFVDNRWNLRNFTLGILDFDGKKEGKEIRRVFLQEIRERYKIQHHQLGIVMADNARVNVNAFGSANVFLEDELISNDPDSSDEDETNVLEEVNGYSEVDACEIIFEDHGEEFFEDGWASKDIPGFIGNINAVIQEAHEAGRRANVPDMVTPDREVELLELSQLLTPFLTLTKELEGDKVTSSLVILAIITLYKQVASIQCTTEYMKALKTSLCLVITERFGAKDQFYYAGRGAKKNLLRVFDNEAYILATLLDPRWKLSPFENEYLQEKRLDRDADPLDYYRKQSEIGRFPILCRLARKYLGIPSTSSSMERVFSITGSLNRARRASLGTKMMEKFVVYREFRKDDIGN</sequence>
<dbReference type="InterPro" id="IPR052035">
    <property type="entry name" value="ZnF_BED_domain_contain"/>
</dbReference>
<feature type="domain" description="HAT C-terminal dimerisation" evidence="6">
    <location>
        <begin position="373"/>
        <end position="447"/>
    </location>
</feature>
<dbReference type="OrthoDB" id="1271298at2759"/>
<keyword evidence="4" id="KW-0862">Zinc</keyword>
<protein>
    <recommendedName>
        <fullName evidence="6">HAT C-terminal dimerisation domain-containing protein</fullName>
    </recommendedName>
</protein>
<keyword evidence="3" id="KW-0863">Zinc-finger</keyword>
<dbReference type="EMBL" id="CAJVCH010535231">
    <property type="protein sequence ID" value="CAG7825160.1"/>
    <property type="molecule type" value="Genomic_DNA"/>
</dbReference>
<name>A0A8J2L512_9HEXA</name>
<evidence type="ECO:0000256" key="3">
    <source>
        <dbReference type="ARBA" id="ARBA00022771"/>
    </source>
</evidence>
<dbReference type="GO" id="GO:0005634">
    <property type="term" value="C:nucleus"/>
    <property type="evidence" value="ECO:0007669"/>
    <property type="project" value="UniProtKB-SubCell"/>
</dbReference>
<accession>A0A8J2L512</accession>
<dbReference type="AlphaFoldDB" id="A0A8J2L512"/>
<evidence type="ECO:0000256" key="4">
    <source>
        <dbReference type="ARBA" id="ARBA00022833"/>
    </source>
</evidence>
<dbReference type="GO" id="GO:0008270">
    <property type="term" value="F:zinc ion binding"/>
    <property type="evidence" value="ECO:0007669"/>
    <property type="project" value="UniProtKB-KW"/>
</dbReference>
<reference evidence="7" key="1">
    <citation type="submission" date="2021-06" db="EMBL/GenBank/DDBJ databases">
        <authorList>
            <person name="Hodson N. C."/>
            <person name="Mongue J. A."/>
            <person name="Jaron S. K."/>
        </authorList>
    </citation>
    <scope>NUCLEOTIDE SEQUENCE</scope>
</reference>
<organism evidence="7 8">
    <name type="scientific">Allacma fusca</name>
    <dbReference type="NCBI Taxonomy" id="39272"/>
    <lineage>
        <taxon>Eukaryota</taxon>
        <taxon>Metazoa</taxon>
        <taxon>Ecdysozoa</taxon>
        <taxon>Arthropoda</taxon>
        <taxon>Hexapoda</taxon>
        <taxon>Collembola</taxon>
        <taxon>Symphypleona</taxon>
        <taxon>Sminthuridae</taxon>
        <taxon>Allacma</taxon>
    </lineage>
</organism>
<evidence type="ECO:0000313" key="7">
    <source>
        <dbReference type="EMBL" id="CAG7825160.1"/>
    </source>
</evidence>
<keyword evidence="8" id="KW-1185">Reference proteome</keyword>
<keyword evidence="5" id="KW-0539">Nucleus</keyword>
<keyword evidence="2" id="KW-0479">Metal-binding</keyword>
<evidence type="ECO:0000256" key="1">
    <source>
        <dbReference type="ARBA" id="ARBA00004123"/>
    </source>
</evidence>
<dbReference type="PANTHER" id="PTHR46481">
    <property type="entry name" value="ZINC FINGER BED DOMAIN-CONTAINING PROTEIN 4"/>
    <property type="match status" value="1"/>
</dbReference>
<gene>
    <name evidence="7" type="ORF">AFUS01_LOCUS35284</name>
</gene>
<proteinExistence type="predicted"/>